<name>A0ABS5I1Q4_9GAMM</name>
<dbReference type="InterPro" id="IPR029033">
    <property type="entry name" value="His_PPase_superfam"/>
</dbReference>
<dbReference type="PANTHER" id="PTHR48100">
    <property type="entry name" value="BROAD-SPECIFICITY PHOSPHATASE YOR283W-RELATED"/>
    <property type="match status" value="1"/>
</dbReference>
<evidence type="ECO:0000313" key="2">
    <source>
        <dbReference type="Proteomes" id="UP000811844"/>
    </source>
</evidence>
<comment type="caution">
    <text evidence="1">The sequence shown here is derived from an EMBL/GenBank/DDBJ whole genome shotgun (WGS) entry which is preliminary data.</text>
</comment>
<dbReference type="SMART" id="SM00855">
    <property type="entry name" value="PGAM"/>
    <property type="match status" value="1"/>
</dbReference>
<dbReference type="RefSeq" id="WP_153664381.1">
    <property type="nucleotide sequence ID" value="NZ_JAAIKR010000006.1"/>
</dbReference>
<keyword evidence="2" id="KW-1185">Reference proteome</keyword>
<organism evidence="1 2">
    <name type="scientific">Shewanella intestini</name>
    <dbReference type="NCBI Taxonomy" id="2017544"/>
    <lineage>
        <taxon>Bacteria</taxon>
        <taxon>Pseudomonadati</taxon>
        <taxon>Pseudomonadota</taxon>
        <taxon>Gammaproteobacteria</taxon>
        <taxon>Alteromonadales</taxon>
        <taxon>Shewanellaceae</taxon>
        <taxon>Shewanella</taxon>
    </lineage>
</organism>
<evidence type="ECO:0000313" key="1">
    <source>
        <dbReference type="EMBL" id="MBR9727947.1"/>
    </source>
</evidence>
<sequence>MNTTEFIIMRHGLPEQADCLLGRTNPPLTTIGWQQMYRSSAALEYDLIISSPRQRCSAFAQQLAQQHQCPCELDDAWQELDFGDWDGMKIQQLWLQDELGYPQYWQQPFVYSPPNGESSQQLLSRMTRAITTLAVKHTGKRLLIISHAGVMRMALAWLLNTHQQRNPHLSRVELDHAAILRFNVFIDQDEQQWPQLQALIPAPPISISRE</sequence>
<proteinExistence type="predicted"/>
<dbReference type="InterPro" id="IPR050275">
    <property type="entry name" value="PGM_Phosphatase"/>
</dbReference>
<dbReference type="InterPro" id="IPR013078">
    <property type="entry name" value="His_Pase_superF_clade-1"/>
</dbReference>
<dbReference type="Pfam" id="PF00300">
    <property type="entry name" value="His_Phos_1"/>
    <property type="match status" value="1"/>
</dbReference>
<accession>A0ABS5I1Q4</accession>
<dbReference type="EMBL" id="JAAIKR010000006">
    <property type="protein sequence ID" value="MBR9727947.1"/>
    <property type="molecule type" value="Genomic_DNA"/>
</dbReference>
<dbReference type="Gene3D" id="3.40.50.1240">
    <property type="entry name" value="Phosphoglycerate mutase-like"/>
    <property type="match status" value="1"/>
</dbReference>
<protein>
    <submittedName>
        <fullName evidence="1">Histidine phosphatase family protein</fullName>
    </submittedName>
</protein>
<gene>
    <name evidence="1" type="ORF">G3R48_08110</name>
</gene>
<dbReference type="Proteomes" id="UP000811844">
    <property type="component" value="Unassembled WGS sequence"/>
</dbReference>
<dbReference type="SUPFAM" id="SSF53254">
    <property type="entry name" value="Phosphoglycerate mutase-like"/>
    <property type="match status" value="1"/>
</dbReference>
<reference evidence="1 2" key="1">
    <citation type="submission" date="2020-02" db="EMBL/GenBank/DDBJ databases">
        <title>Shewanella WXL01 sp. nov., a marine bacterium isolated from green algae in Luhuitou Fringing Reef (Northern South China Sea).</title>
        <authorList>
            <person name="Wang X."/>
        </authorList>
    </citation>
    <scope>NUCLEOTIDE SEQUENCE [LARGE SCALE GENOMIC DNA]</scope>
    <source>
        <strain evidence="1 2">MCCC 1A01895</strain>
    </source>
</reference>
<dbReference type="CDD" id="cd07067">
    <property type="entry name" value="HP_PGM_like"/>
    <property type="match status" value="1"/>
</dbReference>
<dbReference type="PANTHER" id="PTHR48100:SF1">
    <property type="entry name" value="HISTIDINE PHOSPHATASE FAMILY PROTEIN-RELATED"/>
    <property type="match status" value="1"/>
</dbReference>